<dbReference type="PANTHER" id="PTHR45963:SF2">
    <property type="entry name" value="RE52028P"/>
    <property type="match status" value="1"/>
</dbReference>
<evidence type="ECO:0000256" key="8">
    <source>
        <dbReference type="ARBA" id="ARBA00022927"/>
    </source>
</evidence>
<evidence type="ECO:0000259" key="13">
    <source>
        <dbReference type="PROSITE" id="PS50195"/>
    </source>
</evidence>
<dbReference type="GO" id="GO:0034499">
    <property type="term" value="P:late endosome to Golgi transport"/>
    <property type="evidence" value="ECO:0007669"/>
    <property type="project" value="TreeGrafter"/>
</dbReference>
<evidence type="ECO:0000256" key="5">
    <source>
        <dbReference type="ARBA" id="ARBA00020436"/>
    </source>
</evidence>
<accession>A0A914MIQ0</accession>
<dbReference type="WBParaSite" id="Minc3s01559g24716">
    <property type="protein sequence ID" value="Minc3s01559g24716"/>
    <property type="gene ID" value="Minc3s01559g24716"/>
</dbReference>
<dbReference type="GO" id="GO:0031901">
    <property type="term" value="C:early endosome membrane"/>
    <property type="evidence" value="ECO:0007669"/>
    <property type="project" value="TreeGrafter"/>
</dbReference>
<evidence type="ECO:0000256" key="6">
    <source>
        <dbReference type="ARBA" id="ARBA00022448"/>
    </source>
</evidence>
<evidence type="ECO:0000256" key="9">
    <source>
        <dbReference type="ARBA" id="ARBA00023034"/>
    </source>
</evidence>
<evidence type="ECO:0000313" key="15">
    <source>
        <dbReference type="WBParaSite" id="Minc3s01559g24716"/>
    </source>
</evidence>
<dbReference type="InterPro" id="IPR036871">
    <property type="entry name" value="PX_dom_sf"/>
</dbReference>
<evidence type="ECO:0000256" key="2">
    <source>
        <dbReference type="ARBA" id="ARBA00004255"/>
    </source>
</evidence>
<comment type="subcellular location">
    <subcellularLocation>
        <location evidence="3">Cytoplasm</location>
    </subcellularLocation>
    <subcellularLocation>
        <location evidence="2">Golgi apparatus membrane</location>
        <topology evidence="2">Peripheral membrane protein</topology>
        <orientation evidence="2">Cytoplasmic side</orientation>
    </subcellularLocation>
    <subcellularLocation>
        <location evidence="1">Prevacuolar compartment membrane</location>
        <topology evidence="1">Peripheral membrane protein</topology>
        <orientation evidence="1">Cytoplasmic side</orientation>
    </subcellularLocation>
</comment>
<evidence type="ECO:0000256" key="10">
    <source>
        <dbReference type="ARBA" id="ARBA00023121"/>
    </source>
</evidence>
<dbReference type="GO" id="GO:0032456">
    <property type="term" value="P:endocytic recycling"/>
    <property type="evidence" value="ECO:0007669"/>
    <property type="project" value="TreeGrafter"/>
</dbReference>
<keyword evidence="9" id="KW-0333">Golgi apparatus</keyword>
<dbReference type="Pfam" id="PF00787">
    <property type="entry name" value="PX"/>
    <property type="match status" value="1"/>
</dbReference>
<dbReference type="Proteomes" id="UP000887563">
    <property type="component" value="Unplaced"/>
</dbReference>
<proteinExistence type="inferred from homology"/>
<reference evidence="15" key="1">
    <citation type="submission" date="2022-11" db="UniProtKB">
        <authorList>
            <consortium name="WormBaseParasite"/>
        </authorList>
    </citation>
    <scope>IDENTIFICATION</scope>
</reference>
<comment type="similarity">
    <text evidence="4">Belongs to the sorting nexin family.</text>
</comment>
<dbReference type="AlphaFoldDB" id="A0A914MIQ0"/>
<evidence type="ECO:0000313" key="14">
    <source>
        <dbReference type="Proteomes" id="UP000887563"/>
    </source>
</evidence>
<dbReference type="PROSITE" id="PS50195">
    <property type="entry name" value="PX"/>
    <property type="match status" value="1"/>
</dbReference>
<keyword evidence="6" id="KW-0813">Transport</keyword>
<evidence type="ECO:0000256" key="4">
    <source>
        <dbReference type="ARBA" id="ARBA00010883"/>
    </source>
</evidence>
<organism evidence="14 15">
    <name type="scientific">Meloidogyne incognita</name>
    <name type="common">Southern root-knot nematode worm</name>
    <name type="synonym">Oxyuris incognita</name>
    <dbReference type="NCBI Taxonomy" id="6306"/>
    <lineage>
        <taxon>Eukaryota</taxon>
        <taxon>Metazoa</taxon>
        <taxon>Ecdysozoa</taxon>
        <taxon>Nematoda</taxon>
        <taxon>Chromadorea</taxon>
        <taxon>Rhabditida</taxon>
        <taxon>Tylenchina</taxon>
        <taxon>Tylenchomorpha</taxon>
        <taxon>Tylenchoidea</taxon>
        <taxon>Meloidogynidae</taxon>
        <taxon>Meloidogyninae</taxon>
        <taxon>Meloidogyne</taxon>
        <taxon>Meloidogyne incognita group</taxon>
    </lineage>
</organism>
<dbReference type="GO" id="GO:0032266">
    <property type="term" value="F:phosphatidylinositol-3-phosphate binding"/>
    <property type="evidence" value="ECO:0007669"/>
    <property type="project" value="TreeGrafter"/>
</dbReference>
<keyword evidence="8" id="KW-0653">Protein transport</keyword>
<dbReference type="Gene3D" id="3.30.1520.10">
    <property type="entry name" value="Phox-like domain"/>
    <property type="match status" value="1"/>
</dbReference>
<dbReference type="PANTHER" id="PTHR45963">
    <property type="entry name" value="RE52028P"/>
    <property type="match status" value="1"/>
</dbReference>
<comment type="function">
    <text evidence="12">Required for retention of late Golgi membrane proteins. Component of the retrieval machinery that functions by direct interaction with the cytosolic tails of certain TGN membrane proteins during the sorting/budding process at the prevacuolar compartment. Binds phosphatidylinositol 3-phosphate (PtdIns(P3)).</text>
</comment>
<keyword evidence="7" id="KW-0963">Cytoplasm</keyword>
<dbReference type="SMART" id="SM00312">
    <property type="entry name" value="PX"/>
    <property type="match status" value="1"/>
</dbReference>
<sequence>MVDMQIVNHTTFTVRTHFLVRQHPQLQGINFGSDYIVGALHQPLESSVRRRYSDFEWLRNELERDSKIIVPLLPGKALKRQLPFRNDDGIFDETFIEERRKGLEQFLNKVAGHPLAQNEKSLHIFLQMTELDKNYIPGRIRTA</sequence>
<feature type="domain" description="PX" evidence="13">
    <location>
        <begin position="1"/>
        <end position="132"/>
    </location>
</feature>
<name>A0A914MIQ0_MELIC</name>
<keyword evidence="14" id="KW-1185">Reference proteome</keyword>
<dbReference type="InterPro" id="IPR001683">
    <property type="entry name" value="PX_dom"/>
</dbReference>
<dbReference type="GO" id="GO:0000139">
    <property type="term" value="C:Golgi membrane"/>
    <property type="evidence" value="ECO:0007669"/>
    <property type="project" value="UniProtKB-SubCell"/>
</dbReference>
<dbReference type="GO" id="GO:0015031">
    <property type="term" value="P:protein transport"/>
    <property type="evidence" value="ECO:0007669"/>
    <property type="project" value="UniProtKB-KW"/>
</dbReference>
<dbReference type="InterPro" id="IPR051074">
    <property type="entry name" value="Sorting_Nexin"/>
</dbReference>
<protein>
    <recommendedName>
        <fullName evidence="5">Sorting nexin-3</fullName>
    </recommendedName>
</protein>
<keyword evidence="10" id="KW-0446">Lipid-binding</keyword>
<dbReference type="GO" id="GO:0030904">
    <property type="term" value="C:retromer complex"/>
    <property type="evidence" value="ECO:0007669"/>
    <property type="project" value="TreeGrafter"/>
</dbReference>
<evidence type="ECO:0000256" key="11">
    <source>
        <dbReference type="ARBA" id="ARBA00023136"/>
    </source>
</evidence>
<keyword evidence="11" id="KW-0472">Membrane</keyword>
<evidence type="ECO:0000256" key="3">
    <source>
        <dbReference type="ARBA" id="ARBA00004496"/>
    </source>
</evidence>
<evidence type="ECO:0000256" key="12">
    <source>
        <dbReference type="ARBA" id="ARBA00025533"/>
    </source>
</evidence>
<dbReference type="SUPFAM" id="SSF64268">
    <property type="entry name" value="PX domain"/>
    <property type="match status" value="1"/>
</dbReference>
<evidence type="ECO:0000256" key="1">
    <source>
        <dbReference type="ARBA" id="ARBA00004179"/>
    </source>
</evidence>
<evidence type="ECO:0000256" key="7">
    <source>
        <dbReference type="ARBA" id="ARBA00022490"/>
    </source>
</evidence>